<feature type="domain" description="Thioester reductase (TE)" evidence="6">
    <location>
        <begin position="19"/>
        <end position="287"/>
    </location>
</feature>
<dbReference type="PANTHER" id="PTHR11011">
    <property type="entry name" value="MALE STERILITY PROTEIN 2-RELATED"/>
    <property type="match status" value="1"/>
</dbReference>
<dbReference type="InterPro" id="IPR026055">
    <property type="entry name" value="FAR"/>
</dbReference>
<sequence>MTVDLSPVQEYYKDKTIFITGASGFMGKVLLEKLLYSCHSLKEVIIICRPKRGKAPETRLEEMFKLPIFQRIKDERPEMLKKVTIYQGDVTFDQLGLSGESLKHVTESTNIVFHMAATLKLEGNLRDAIDMNLLGTRRALNVAKEMKQLEAFVHLSTAFCNCDQEVMYEKVYEFPHKPEDLMRLAEWMDVKTLDAITPDLLKPHPNTYTYSKRLAELLVRDHYESMPVIIARPSIVSPSAYEPVPGWVDNLNGPTGLMVGAGKGVIRSMLIDTRHLSEVIPVDYAINGLCVIPYQIAKMTVRPVEVPVYNITCADHRKMQWGEVIEMSKEIGYRYPMEAGLWYPDGCITTNKLHHNINVLLFHWLPAYFIDFILLLLGQKRFMIRVQNRISVGLEVLQFFTMRAWFFKSDAYSSLWDMLNEADRKNFNMDMDPEETVPMYIESCVQGGRQYLMKESPDSLPRARLQLKLMYILDRVCKTVIVGSLCYWTYGLVARLLGIRFGAQLRGSRREASDLVFISTLISPAAYEPLPGWVDNLNGPTGLMIGCGKGVIRSVLVNQKNKAEVIPVDYAINGLIVIPYEFNKQAKRPANVPVYNVTNADHRKMTMGTVVEMSKRINKQIPFNAGLWYPDPCVTTNHYYHNFNVALFHWLPAYFLDFLMLILGQKRFMLRVQEKISTGLGVLQFFTLNAWCFRSDNYASLWSKLNEEDKAIFNMNMNTKDTEEEYMIECAKGARKFILKEKEEDIPRARVHMNIQWVVDIVCKTLIVGLFFYYLLKWTGVLALF</sequence>
<keyword evidence="4" id="KW-0472">Membrane</keyword>
<feature type="domain" description="Thioester reductase (TE)" evidence="6">
    <location>
        <begin position="524"/>
        <end position="573"/>
    </location>
</feature>
<dbReference type="Pfam" id="PF07993">
    <property type="entry name" value="NAD_binding_4"/>
    <property type="match status" value="2"/>
</dbReference>
<dbReference type="Proteomes" id="UP001652628">
    <property type="component" value="Chromosome 2R"/>
</dbReference>
<dbReference type="InterPro" id="IPR036291">
    <property type="entry name" value="NAD(P)-bd_dom_sf"/>
</dbReference>
<keyword evidence="4" id="KW-1133">Transmembrane helix</keyword>
<reference evidence="8" key="1">
    <citation type="submission" date="2025-08" db="UniProtKB">
        <authorList>
            <consortium name="RefSeq"/>
        </authorList>
    </citation>
    <scope>IDENTIFICATION</scope>
</reference>
<evidence type="ECO:0000256" key="3">
    <source>
        <dbReference type="ARBA" id="ARBA00023098"/>
    </source>
</evidence>
<feature type="domain" description="Fatty acyl-CoA reductase C-terminal" evidence="5">
    <location>
        <begin position="648"/>
        <end position="741"/>
    </location>
</feature>
<protein>
    <recommendedName>
        <fullName evidence="4">Fatty acyl-CoA reductase</fullName>
        <ecNumber evidence="4">1.2.1.84</ecNumber>
    </recommendedName>
</protein>
<dbReference type="CDD" id="cd05236">
    <property type="entry name" value="FAR-N_SDR_e"/>
    <property type="match status" value="1"/>
</dbReference>
<feature type="domain" description="Fatty acyl-CoA reductase C-terminal" evidence="5">
    <location>
        <begin position="362"/>
        <end position="455"/>
    </location>
</feature>
<proteinExistence type="inferred from homology"/>
<dbReference type="Pfam" id="PF03015">
    <property type="entry name" value="Sterile"/>
    <property type="match status" value="2"/>
</dbReference>
<dbReference type="CDD" id="cd09071">
    <property type="entry name" value="FAR_C"/>
    <property type="match status" value="2"/>
</dbReference>
<evidence type="ECO:0000313" key="7">
    <source>
        <dbReference type="Proteomes" id="UP001652628"/>
    </source>
</evidence>
<feature type="transmembrane region" description="Helical" evidence="4">
    <location>
        <begin position="643"/>
        <end position="663"/>
    </location>
</feature>
<gene>
    <name evidence="8" type="primary">LOC108009839</name>
</gene>
<keyword evidence="2 4" id="KW-0444">Lipid biosynthesis</keyword>
<evidence type="ECO:0000256" key="4">
    <source>
        <dbReference type="RuleBase" id="RU363097"/>
    </source>
</evidence>
<dbReference type="GeneID" id="108009839"/>
<organism evidence="7 8">
    <name type="scientific">Drosophila suzukii</name>
    <name type="common">Spotted-wing drosophila fruit fly</name>
    <dbReference type="NCBI Taxonomy" id="28584"/>
    <lineage>
        <taxon>Eukaryota</taxon>
        <taxon>Metazoa</taxon>
        <taxon>Ecdysozoa</taxon>
        <taxon>Arthropoda</taxon>
        <taxon>Hexapoda</taxon>
        <taxon>Insecta</taxon>
        <taxon>Pterygota</taxon>
        <taxon>Neoptera</taxon>
        <taxon>Endopterygota</taxon>
        <taxon>Diptera</taxon>
        <taxon>Brachycera</taxon>
        <taxon>Muscomorpha</taxon>
        <taxon>Ephydroidea</taxon>
        <taxon>Drosophilidae</taxon>
        <taxon>Drosophila</taxon>
        <taxon>Sophophora</taxon>
    </lineage>
</organism>
<comment type="catalytic activity">
    <reaction evidence="4">
        <text>a long-chain fatty acyl-CoA + 2 NADPH + 2 H(+) = a long-chain primary fatty alcohol + 2 NADP(+) + CoA</text>
        <dbReference type="Rhea" id="RHEA:52716"/>
        <dbReference type="ChEBI" id="CHEBI:15378"/>
        <dbReference type="ChEBI" id="CHEBI:57287"/>
        <dbReference type="ChEBI" id="CHEBI:57783"/>
        <dbReference type="ChEBI" id="CHEBI:58349"/>
        <dbReference type="ChEBI" id="CHEBI:77396"/>
        <dbReference type="ChEBI" id="CHEBI:83139"/>
        <dbReference type="EC" id="1.2.1.84"/>
    </reaction>
</comment>
<feature type="transmembrane region" description="Helical" evidence="4">
    <location>
        <begin position="757"/>
        <end position="776"/>
    </location>
</feature>
<evidence type="ECO:0000313" key="8">
    <source>
        <dbReference type="RefSeq" id="XP_070850879.1"/>
    </source>
</evidence>
<evidence type="ECO:0000259" key="6">
    <source>
        <dbReference type="Pfam" id="PF07993"/>
    </source>
</evidence>
<name>A0ABM4TLN7_DROSZ</name>
<dbReference type="InterPro" id="IPR033640">
    <property type="entry name" value="FAR_C"/>
</dbReference>
<evidence type="ECO:0000256" key="1">
    <source>
        <dbReference type="ARBA" id="ARBA00005928"/>
    </source>
</evidence>
<feature type="transmembrane region" description="Helical" evidence="4">
    <location>
        <begin position="357"/>
        <end position="378"/>
    </location>
</feature>
<dbReference type="SUPFAM" id="SSF51735">
    <property type="entry name" value="NAD(P)-binding Rossmann-fold domains"/>
    <property type="match status" value="1"/>
</dbReference>
<keyword evidence="4" id="KW-0521">NADP</keyword>
<keyword evidence="4" id="KW-0812">Transmembrane</keyword>
<keyword evidence="3 4" id="KW-0443">Lipid metabolism</keyword>
<dbReference type="PANTHER" id="PTHR11011:SF12">
    <property type="entry name" value="FATTY ACYL-COA REDUCTASE"/>
    <property type="match status" value="1"/>
</dbReference>
<keyword evidence="7" id="KW-1185">Reference proteome</keyword>
<dbReference type="EC" id="1.2.1.84" evidence="4"/>
<comment type="function">
    <text evidence="4">Catalyzes the reduction of fatty acyl-CoA to fatty alcohols.</text>
</comment>
<accession>A0ABM4TLN7</accession>
<keyword evidence="4" id="KW-0560">Oxidoreductase</keyword>
<dbReference type="Gene3D" id="3.40.50.720">
    <property type="entry name" value="NAD(P)-binding Rossmann-like Domain"/>
    <property type="match status" value="2"/>
</dbReference>
<dbReference type="RefSeq" id="XP_070850879.1">
    <property type="nucleotide sequence ID" value="XM_070994778.1"/>
</dbReference>
<evidence type="ECO:0000256" key="2">
    <source>
        <dbReference type="ARBA" id="ARBA00022516"/>
    </source>
</evidence>
<dbReference type="InterPro" id="IPR013120">
    <property type="entry name" value="FAR_NAD-bd"/>
</dbReference>
<comment type="similarity">
    <text evidence="1 4">Belongs to the fatty acyl-CoA reductase family.</text>
</comment>
<evidence type="ECO:0000259" key="5">
    <source>
        <dbReference type="Pfam" id="PF03015"/>
    </source>
</evidence>